<feature type="compositionally biased region" description="Basic and acidic residues" evidence="1">
    <location>
        <begin position="30"/>
        <end position="45"/>
    </location>
</feature>
<comment type="caution">
    <text evidence="2">The sequence shown here is derived from an EMBL/GenBank/DDBJ whole genome shotgun (WGS) entry which is preliminary data.</text>
</comment>
<gene>
    <name evidence="2" type="ORF">DFH07DRAFT_954478</name>
</gene>
<organism evidence="2 3">
    <name type="scientific">Mycena maculata</name>
    <dbReference type="NCBI Taxonomy" id="230809"/>
    <lineage>
        <taxon>Eukaryota</taxon>
        <taxon>Fungi</taxon>
        <taxon>Dikarya</taxon>
        <taxon>Basidiomycota</taxon>
        <taxon>Agaricomycotina</taxon>
        <taxon>Agaricomycetes</taxon>
        <taxon>Agaricomycetidae</taxon>
        <taxon>Agaricales</taxon>
        <taxon>Marasmiineae</taxon>
        <taxon>Mycenaceae</taxon>
        <taxon>Mycena</taxon>
    </lineage>
</organism>
<dbReference type="Proteomes" id="UP001215280">
    <property type="component" value="Unassembled WGS sequence"/>
</dbReference>
<accession>A0AAD7JNL1</accession>
<proteinExistence type="predicted"/>
<evidence type="ECO:0000256" key="1">
    <source>
        <dbReference type="SAM" id="MobiDB-lite"/>
    </source>
</evidence>
<name>A0AAD7JNL1_9AGAR</name>
<evidence type="ECO:0000313" key="3">
    <source>
        <dbReference type="Proteomes" id="UP001215280"/>
    </source>
</evidence>
<dbReference type="EMBL" id="JARJLG010000027">
    <property type="protein sequence ID" value="KAJ7768589.1"/>
    <property type="molecule type" value="Genomic_DNA"/>
</dbReference>
<evidence type="ECO:0000313" key="2">
    <source>
        <dbReference type="EMBL" id="KAJ7768589.1"/>
    </source>
</evidence>
<protein>
    <submittedName>
        <fullName evidence="2">Uncharacterized protein</fullName>
    </submittedName>
</protein>
<keyword evidence="3" id="KW-1185">Reference proteome</keyword>
<sequence length="133" mass="14296">MSMHSLPPTRTAVLLFAEYSWAEDTAPLLAEDRADTRPEDAREYELATSTDKPTGKRLCPEEAGAEPALLCTDVGVEELATALLCPEADVEEVAIPDDAENIGAGCLKVDEDTVNIRAFVISLETGVPRDHAV</sequence>
<reference evidence="2" key="1">
    <citation type="submission" date="2023-03" db="EMBL/GenBank/DDBJ databases">
        <title>Massive genome expansion in bonnet fungi (Mycena s.s.) driven by repeated elements and novel gene families across ecological guilds.</title>
        <authorList>
            <consortium name="Lawrence Berkeley National Laboratory"/>
            <person name="Harder C.B."/>
            <person name="Miyauchi S."/>
            <person name="Viragh M."/>
            <person name="Kuo A."/>
            <person name="Thoen E."/>
            <person name="Andreopoulos B."/>
            <person name="Lu D."/>
            <person name="Skrede I."/>
            <person name="Drula E."/>
            <person name="Henrissat B."/>
            <person name="Morin E."/>
            <person name="Kohler A."/>
            <person name="Barry K."/>
            <person name="LaButti K."/>
            <person name="Morin E."/>
            <person name="Salamov A."/>
            <person name="Lipzen A."/>
            <person name="Mereny Z."/>
            <person name="Hegedus B."/>
            <person name="Baldrian P."/>
            <person name="Stursova M."/>
            <person name="Weitz H."/>
            <person name="Taylor A."/>
            <person name="Grigoriev I.V."/>
            <person name="Nagy L.G."/>
            <person name="Martin F."/>
            <person name="Kauserud H."/>
        </authorList>
    </citation>
    <scope>NUCLEOTIDE SEQUENCE</scope>
    <source>
        <strain evidence="2">CBHHK188m</strain>
    </source>
</reference>
<feature type="region of interest" description="Disordered" evidence="1">
    <location>
        <begin position="28"/>
        <end position="58"/>
    </location>
</feature>
<dbReference type="AlphaFoldDB" id="A0AAD7JNL1"/>